<feature type="transmembrane region" description="Helical" evidence="5">
    <location>
        <begin position="603"/>
        <end position="624"/>
    </location>
</feature>
<dbReference type="InterPro" id="IPR006977">
    <property type="entry name" value="Yip1_dom"/>
</dbReference>
<evidence type="ECO:0000259" key="6">
    <source>
        <dbReference type="Pfam" id="PF04893"/>
    </source>
</evidence>
<dbReference type="GO" id="GO:0016020">
    <property type="term" value="C:membrane"/>
    <property type="evidence" value="ECO:0007669"/>
    <property type="project" value="UniProtKB-SubCell"/>
</dbReference>
<dbReference type="SUPFAM" id="SSF101898">
    <property type="entry name" value="NHL repeat"/>
    <property type="match status" value="1"/>
</dbReference>
<feature type="transmembrane region" description="Helical" evidence="5">
    <location>
        <begin position="636"/>
        <end position="660"/>
    </location>
</feature>
<dbReference type="AlphaFoldDB" id="A0A1H8MHS8"/>
<evidence type="ECO:0000313" key="8">
    <source>
        <dbReference type="Proteomes" id="UP000199300"/>
    </source>
</evidence>
<feature type="domain" description="Yip1" evidence="6">
    <location>
        <begin position="483"/>
        <end position="652"/>
    </location>
</feature>
<dbReference type="PANTHER" id="PTHR24104">
    <property type="entry name" value="E3 UBIQUITIN-PROTEIN LIGASE NHLRC1-RELATED"/>
    <property type="match status" value="1"/>
</dbReference>
<evidence type="ECO:0000313" key="7">
    <source>
        <dbReference type="EMBL" id="SEO16840.1"/>
    </source>
</evidence>
<dbReference type="InterPro" id="IPR011990">
    <property type="entry name" value="TPR-like_helical_dom_sf"/>
</dbReference>
<evidence type="ECO:0000256" key="1">
    <source>
        <dbReference type="ARBA" id="ARBA00004141"/>
    </source>
</evidence>
<reference evidence="7 8" key="1">
    <citation type="submission" date="2016-10" db="EMBL/GenBank/DDBJ databases">
        <authorList>
            <person name="de Groot N.N."/>
        </authorList>
    </citation>
    <scope>NUCLEOTIDE SEQUENCE [LARGE SCALE GENOMIC DNA]</scope>
    <source>
        <strain evidence="7 8">CGMCC 1.10434</strain>
    </source>
</reference>
<evidence type="ECO:0000256" key="2">
    <source>
        <dbReference type="ARBA" id="ARBA00022692"/>
    </source>
</evidence>
<evidence type="ECO:0000256" key="3">
    <source>
        <dbReference type="ARBA" id="ARBA00022989"/>
    </source>
</evidence>
<sequence>MMKRLKRIALLLLIGFTLFLSIVPITKANTAYRTFTEDGYGRYVETQTAYMVTETIVKFGDEIFSQAQDMKIGADGLIYLADTGNGRIVVGNAQGDLVSVFGEEELSRPTGLFISHDDKIYVADESNAHVYVYSIEGNLLQAFGRPESILFGEHANFTPLKVAVDQRDNIYIISRGNSNGIIQINANTGQFLGYFAPNATAVTPMTVFRRAIFNDEQLSRMIDIVPPTSTNISIDDRGLVYSVSQGERVQAIRKLNVAGQNILQTRVADAFPAAVEVGSLDNIFVASEDGFIYEYTSEGNLLFVFGGQDDGRQRVGLFRRLSSIAVDQNDRIYALDQDRNQIQIFQPTEFANLVHTSLELYQNGDYQASKEPWEEVIRLNSLFDFAYLGLGEALFKEEDYAEALTSFRQAKYHEGYSDAFWEIRNDWLRENLVSVIVSLVVITIVVRILTLIEKRYHIWLRFLQRIKKRYNLTFLEDVVFMKQMIRHPLNSFYSIQYEGKGSMWSASFWLFVIYLLFIMEKYFSGFIFTYVRDGEYTLGMDSIMFFGVTALVLGSNYLITTINEGEGKFKHVFTAFVYAFAPYFFFKPFIILISNVLTYNEAYLLGLANTIVYVWIAVLVFLMIKEINDYTIRETFKIIFLTLFLMIIAILFLFIIYILVVQMFQFIVSVFNEGVYRIENR</sequence>
<feature type="transmembrane region" description="Helical" evidence="5">
    <location>
        <begin position="508"/>
        <end position="531"/>
    </location>
</feature>
<organism evidence="7 8">
    <name type="scientific">Amphibacillus marinus</name>
    <dbReference type="NCBI Taxonomy" id="872970"/>
    <lineage>
        <taxon>Bacteria</taxon>
        <taxon>Bacillati</taxon>
        <taxon>Bacillota</taxon>
        <taxon>Bacilli</taxon>
        <taxon>Bacillales</taxon>
        <taxon>Bacillaceae</taxon>
        <taxon>Amphibacillus</taxon>
    </lineage>
</organism>
<dbReference type="OrthoDB" id="9799230at2"/>
<dbReference type="RefSeq" id="WP_143063910.1">
    <property type="nucleotide sequence ID" value="NZ_FODJ01000004.1"/>
</dbReference>
<keyword evidence="4 5" id="KW-0472">Membrane</keyword>
<keyword evidence="8" id="KW-1185">Reference proteome</keyword>
<accession>A0A1H8MHS8</accession>
<keyword evidence="2 5" id="KW-0812">Transmembrane</keyword>
<dbReference type="SUPFAM" id="SSF48452">
    <property type="entry name" value="TPR-like"/>
    <property type="match status" value="1"/>
</dbReference>
<evidence type="ECO:0000256" key="5">
    <source>
        <dbReference type="SAM" id="Phobius"/>
    </source>
</evidence>
<feature type="transmembrane region" description="Helical" evidence="5">
    <location>
        <begin position="432"/>
        <end position="452"/>
    </location>
</feature>
<dbReference type="STRING" id="872970.SAMN04488134_104157"/>
<dbReference type="InterPro" id="IPR050952">
    <property type="entry name" value="TRIM-NHL_E3_ligases"/>
</dbReference>
<dbReference type="GO" id="GO:0008270">
    <property type="term" value="F:zinc ion binding"/>
    <property type="evidence" value="ECO:0007669"/>
    <property type="project" value="UniProtKB-KW"/>
</dbReference>
<dbReference type="Gene3D" id="1.25.40.10">
    <property type="entry name" value="Tetratricopeptide repeat domain"/>
    <property type="match status" value="1"/>
</dbReference>
<proteinExistence type="predicted"/>
<feature type="transmembrane region" description="Helical" evidence="5">
    <location>
        <begin position="543"/>
        <end position="560"/>
    </location>
</feature>
<dbReference type="PANTHER" id="PTHR24104:SF25">
    <property type="entry name" value="PROTEIN LIN-41"/>
    <property type="match status" value="1"/>
</dbReference>
<gene>
    <name evidence="7" type="ORF">SAMN04488134_104157</name>
</gene>
<dbReference type="Pfam" id="PF04893">
    <property type="entry name" value="Yip1"/>
    <property type="match status" value="1"/>
</dbReference>
<keyword evidence="3 5" id="KW-1133">Transmembrane helix</keyword>
<feature type="transmembrane region" description="Helical" evidence="5">
    <location>
        <begin position="572"/>
        <end position="597"/>
    </location>
</feature>
<dbReference type="CDD" id="cd05819">
    <property type="entry name" value="NHL"/>
    <property type="match status" value="1"/>
</dbReference>
<dbReference type="EMBL" id="FODJ01000004">
    <property type="protein sequence ID" value="SEO16840.1"/>
    <property type="molecule type" value="Genomic_DNA"/>
</dbReference>
<comment type="subcellular location">
    <subcellularLocation>
        <location evidence="1">Membrane</location>
        <topology evidence="1">Multi-pass membrane protein</topology>
    </subcellularLocation>
</comment>
<dbReference type="Gene3D" id="2.120.10.30">
    <property type="entry name" value="TolB, C-terminal domain"/>
    <property type="match status" value="2"/>
</dbReference>
<protein>
    <recommendedName>
        <fullName evidence="6">Yip1 domain-containing protein</fullName>
    </recommendedName>
</protein>
<dbReference type="InterPro" id="IPR011042">
    <property type="entry name" value="6-blade_b-propeller_TolB-like"/>
</dbReference>
<dbReference type="Proteomes" id="UP000199300">
    <property type="component" value="Unassembled WGS sequence"/>
</dbReference>
<evidence type="ECO:0000256" key="4">
    <source>
        <dbReference type="ARBA" id="ARBA00023136"/>
    </source>
</evidence>
<name>A0A1H8MHS8_9BACI</name>